<sequence>MNVIVNGEQHRLEPGTTVAALVGTLGLPSRGIAIALDRVIVPRSRWATEVLSPGAELEVVTAMQGG</sequence>
<dbReference type="CDD" id="cd00565">
    <property type="entry name" value="Ubl_ThiS"/>
    <property type="match status" value="1"/>
</dbReference>
<dbReference type="KEGG" id="ica:Intca_1402"/>
<keyword evidence="2" id="KW-1185">Reference proteome</keyword>
<dbReference type="PANTHER" id="PTHR34472:SF1">
    <property type="entry name" value="SULFUR CARRIER PROTEIN THIS"/>
    <property type="match status" value="1"/>
</dbReference>
<dbReference type="InterPro" id="IPR010035">
    <property type="entry name" value="Thi_S"/>
</dbReference>
<organism evidence="1 2">
    <name type="scientific">Intrasporangium calvum (strain ATCC 23552 / DSM 43043 / JCM 3097 / NBRC 12989 / NCIMB 10167 / NRRL B-3866 / 7 KIP)</name>
    <dbReference type="NCBI Taxonomy" id="710696"/>
    <lineage>
        <taxon>Bacteria</taxon>
        <taxon>Bacillati</taxon>
        <taxon>Actinomycetota</taxon>
        <taxon>Actinomycetes</taxon>
        <taxon>Micrococcales</taxon>
        <taxon>Intrasporangiaceae</taxon>
        <taxon>Intrasporangium</taxon>
    </lineage>
</organism>
<dbReference type="InterPro" id="IPR003749">
    <property type="entry name" value="ThiS/MoaD-like"/>
</dbReference>
<dbReference type="EMBL" id="CP002343">
    <property type="protein sequence ID" value="ADU47918.1"/>
    <property type="molecule type" value="Genomic_DNA"/>
</dbReference>
<dbReference type="OrthoDB" id="163636at2"/>
<evidence type="ECO:0000313" key="2">
    <source>
        <dbReference type="Proteomes" id="UP000008914"/>
    </source>
</evidence>
<dbReference type="InterPro" id="IPR016155">
    <property type="entry name" value="Mopterin_synth/thiamin_S_b"/>
</dbReference>
<dbReference type="eggNOG" id="COG2104">
    <property type="taxonomic scope" value="Bacteria"/>
</dbReference>
<dbReference type="STRING" id="710696.Intca_1402"/>
<reference evidence="1 2" key="1">
    <citation type="journal article" date="2010" name="Stand. Genomic Sci.">
        <title>Complete genome sequence of Intrasporangium calvum type strain (7 KIP).</title>
        <authorList>
            <person name="Del Rio T.G."/>
            <person name="Chertkov O."/>
            <person name="Yasawong M."/>
            <person name="Lucas S."/>
            <person name="Deshpande S."/>
            <person name="Cheng J.F."/>
            <person name="Detter C."/>
            <person name="Tapia R."/>
            <person name="Han C."/>
            <person name="Goodwin L."/>
            <person name="Pitluck S."/>
            <person name="Liolios K."/>
            <person name="Ivanova N."/>
            <person name="Mavromatis K."/>
            <person name="Pati A."/>
            <person name="Chen A."/>
            <person name="Palaniappan K."/>
            <person name="Land M."/>
            <person name="Hauser L."/>
            <person name="Chang Y.J."/>
            <person name="Jeffries C.D."/>
            <person name="Rohde M."/>
            <person name="Pukall R."/>
            <person name="Sikorski J."/>
            <person name="Goker M."/>
            <person name="Woyke T."/>
            <person name="Bristow J."/>
            <person name="Eisen J.A."/>
            <person name="Markowitz V."/>
            <person name="Hugenholtz P."/>
            <person name="Kyrpides N.C."/>
            <person name="Klenk H.P."/>
            <person name="Lapidus A."/>
        </authorList>
    </citation>
    <scope>NUCLEOTIDE SEQUENCE [LARGE SCALE GENOMIC DNA]</scope>
    <source>
        <strain evidence="2">ATCC 23552 / DSM 43043 / JCM 3097 / NBRC 12989 / 7 KIP</strain>
    </source>
</reference>
<proteinExistence type="predicted"/>
<dbReference type="PANTHER" id="PTHR34472">
    <property type="entry name" value="SULFUR CARRIER PROTEIN THIS"/>
    <property type="match status" value="1"/>
</dbReference>
<dbReference type="Proteomes" id="UP000008914">
    <property type="component" value="Chromosome"/>
</dbReference>
<dbReference type="AlphaFoldDB" id="E6S723"/>
<dbReference type="SUPFAM" id="SSF54285">
    <property type="entry name" value="MoaD/ThiS"/>
    <property type="match status" value="1"/>
</dbReference>
<dbReference type="InterPro" id="IPR012675">
    <property type="entry name" value="Beta-grasp_dom_sf"/>
</dbReference>
<dbReference type="RefSeq" id="WP_013492234.1">
    <property type="nucleotide sequence ID" value="NC_014830.1"/>
</dbReference>
<name>E6S723_INTC7</name>
<dbReference type="Pfam" id="PF02597">
    <property type="entry name" value="ThiS"/>
    <property type="match status" value="1"/>
</dbReference>
<accession>E6S723</accession>
<dbReference type="NCBIfam" id="TIGR01683">
    <property type="entry name" value="thiS"/>
    <property type="match status" value="1"/>
</dbReference>
<dbReference type="HOGENOM" id="CLU_174611_2_2_11"/>
<protein>
    <submittedName>
        <fullName evidence="1">Thiamine biosynthesis protein ThiS</fullName>
    </submittedName>
</protein>
<dbReference type="Gene3D" id="3.10.20.30">
    <property type="match status" value="1"/>
</dbReference>
<evidence type="ECO:0000313" key="1">
    <source>
        <dbReference type="EMBL" id="ADU47918.1"/>
    </source>
</evidence>
<gene>
    <name evidence="1" type="ordered locus">Intca_1402</name>
</gene>